<name>F9WTT2_TRYVY</name>
<dbReference type="InterPro" id="IPR044635">
    <property type="entry name" value="UBP14-like"/>
</dbReference>
<evidence type="ECO:0000256" key="6">
    <source>
        <dbReference type="ARBA" id="ARBA00022807"/>
    </source>
</evidence>
<dbReference type="GO" id="GO:0016579">
    <property type="term" value="P:protein deubiquitination"/>
    <property type="evidence" value="ECO:0007669"/>
    <property type="project" value="InterPro"/>
</dbReference>
<dbReference type="AlphaFoldDB" id="F9WTT2"/>
<dbReference type="EC" id="3.4.19.12" evidence="2"/>
<proteinExistence type="predicted"/>
<evidence type="ECO:0000313" key="8">
    <source>
        <dbReference type="EMBL" id="CCD20978.1"/>
    </source>
</evidence>
<dbReference type="PANTHER" id="PTHR43982:SF1">
    <property type="entry name" value="UBIQUITIN CARBOXYL-TERMINAL HYDROLASE 14"/>
    <property type="match status" value="1"/>
</dbReference>
<gene>
    <name evidence="8" type="ORF">TvY486_0038700</name>
</gene>
<dbReference type="VEuPathDB" id="TriTrypDB:TvY486_0038700"/>
<dbReference type="InterPro" id="IPR001394">
    <property type="entry name" value="Peptidase_C19_UCH"/>
</dbReference>
<dbReference type="SUPFAM" id="SSF54001">
    <property type="entry name" value="Cysteine proteinases"/>
    <property type="match status" value="1"/>
</dbReference>
<dbReference type="Proteomes" id="UP000009027">
    <property type="component" value="Unassembled WGS sequence"/>
</dbReference>
<dbReference type="Pfam" id="PF00443">
    <property type="entry name" value="UCH"/>
    <property type="match status" value="1"/>
</dbReference>
<dbReference type="GO" id="GO:0070628">
    <property type="term" value="F:proteasome binding"/>
    <property type="evidence" value="ECO:0007669"/>
    <property type="project" value="TreeGrafter"/>
</dbReference>
<accession>F9WTT2</accession>
<organism evidence="8 9">
    <name type="scientific">Trypanosoma vivax (strain Y486)</name>
    <dbReference type="NCBI Taxonomy" id="1055687"/>
    <lineage>
        <taxon>Eukaryota</taxon>
        <taxon>Discoba</taxon>
        <taxon>Euglenozoa</taxon>
        <taxon>Kinetoplastea</taxon>
        <taxon>Metakinetoplastina</taxon>
        <taxon>Trypanosomatida</taxon>
        <taxon>Trypanosomatidae</taxon>
        <taxon>Trypanosoma</taxon>
        <taxon>Duttonella</taxon>
    </lineage>
</organism>
<dbReference type="InterPro" id="IPR028889">
    <property type="entry name" value="USP"/>
</dbReference>
<reference evidence="8 9" key="1">
    <citation type="journal article" date="2012" name="Proc. Natl. Acad. Sci. U.S.A.">
        <title>Antigenic diversity is generated by distinct evolutionary mechanisms in African trypanosome species.</title>
        <authorList>
            <person name="Jackson A.P."/>
            <person name="Berry A."/>
            <person name="Aslett M."/>
            <person name="Allison H.C."/>
            <person name="Burton P."/>
            <person name="Vavrova-Anderson J."/>
            <person name="Brown R."/>
            <person name="Browne H."/>
            <person name="Corton N."/>
            <person name="Hauser H."/>
            <person name="Gamble J."/>
            <person name="Gilderthorp R."/>
            <person name="Marcello L."/>
            <person name="McQuillan J."/>
            <person name="Otto T.D."/>
            <person name="Quail M.A."/>
            <person name="Sanders M.J."/>
            <person name="van Tonder A."/>
            <person name="Ginger M.L."/>
            <person name="Field M.C."/>
            <person name="Barry J.D."/>
            <person name="Hertz-Fowler C."/>
            <person name="Berriman M."/>
        </authorList>
    </citation>
    <scope>NUCLEOTIDE SEQUENCE</scope>
    <source>
        <strain evidence="8 9">Y486</strain>
    </source>
</reference>
<keyword evidence="3" id="KW-0645">Protease</keyword>
<evidence type="ECO:0000256" key="3">
    <source>
        <dbReference type="ARBA" id="ARBA00022670"/>
    </source>
</evidence>
<dbReference type="GO" id="GO:0061136">
    <property type="term" value="P:regulation of proteasomal protein catabolic process"/>
    <property type="evidence" value="ECO:0007669"/>
    <property type="project" value="TreeGrafter"/>
</dbReference>
<dbReference type="PANTHER" id="PTHR43982">
    <property type="entry name" value="UBIQUITIN CARBOXYL-TERMINAL HYDROLASE"/>
    <property type="match status" value="1"/>
</dbReference>
<evidence type="ECO:0000256" key="4">
    <source>
        <dbReference type="ARBA" id="ARBA00022786"/>
    </source>
</evidence>
<comment type="catalytic activity">
    <reaction evidence="1">
        <text>Thiol-dependent hydrolysis of ester, thioester, amide, peptide and isopeptide bonds formed by the C-terminal Gly of ubiquitin (a 76-residue protein attached to proteins as an intracellular targeting signal).</text>
        <dbReference type="EC" id="3.4.19.12"/>
    </reaction>
</comment>
<dbReference type="GO" id="GO:0043161">
    <property type="term" value="P:proteasome-mediated ubiquitin-dependent protein catabolic process"/>
    <property type="evidence" value="ECO:0007669"/>
    <property type="project" value="InterPro"/>
</dbReference>
<dbReference type="InterPro" id="IPR038765">
    <property type="entry name" value="Papain-like_cys_pep_sf"/>
</dbReference>
<evidence type="ECO:0000256" key="5">
    <source>
        <dbReference type="ARBA" id="ARBA00022801"/>
    </source>
</evidence>
<feature type="domain" description="USP" evidence="7">
    <location>
        <begin position="1"/>
        <end position="344"/>
    </location>
</feature>
<protein>
    <recommendedName>
        <fullName evidence="2">ubiquitinyl hydrolase 1</fullName>
        <ecNumber evidence="2">3.4.19.12</ecNumber>
    </recommendedName>
</protein>
<dbReference type="PROSITE" id="PS00973">
    <property type="entry name" value="USP_2"/>
    <property type="match status" value="1"/>
</dbReference>
<keyword evidence="6" id="KW-0788">Thiol protease</keyword>
<dbReference type="EMBL" id="CAEX01006737">
    <property type="protein sequence ID" value="CCD20978.1"/>
    <property type="molecule type" value="Genomic_DNA"/>
</dbReference>
<evidence type="ECO:0000256" key="2">
    <source>
        <dbReference type="ARBA" id="ARBA00012759"/>
    </source>
</evidence>
<evidence type="ECO:0000313" key="9">
    <source>
        <dbReference type="Proteomes" id="UP000009027"/>
    </source>
</evidence>
<sequence>MNAAVQMLRVAPELCEPAESQTNDALLQALYDLCRSMRGSCGFVDPFVLWSRLIVQFPTFGELNDRGQPMQHDAQEALNALLQRVSESLPEPRKGLVCGRLKQTMTCKDDPEEEAPMVQEVPFLMLPCNINVTIQTLEAGLEAAFNEEVSLPSEKLAREALFTRLSRVSVLPEYLFIHLVRFSWRADIQSKVKILKPVTFPMVLDLYALCTEELKTSMQPQRIRITEQRDKELERRRAAKTKTELNEEIKVDESVNSEANTATAPAPAAGVSAGNESGYYELCGVISHKGRSADSGHYVFWGKYGTQWLIFDDAHVAQVSEEDVKRLRGVGEAHIAYVLMYRSRDPSTGRAVTPY</sequence>
<keyword evidence="5 8" id="KW-0378">Hydrolase</keyword>
<keyword evidence="9" id="KW-1185">Reference proteome</keyword>
<keyword evidence="4" id="KW-0833">Ubl conjugation pathway</keyword>
<dbReference type="Gene3D" id="3.90.70.10">
    <property type="entry name" value="Cysteine proteinases"/>
    <property type="match status" value="1"/>
</dbReference>
<dbReference type="InterPro" id="IPR018200">
    <property type="entry name" value="USP_CS"/>
</dbReference>
<evidence type="ECO:0000256" key="1">
    <source>
        <dbReference type="ARBA" id="ARBA00000707"/>
    </source>
</evidence>
<evidence type="ECO:0000259" key="7">
    <source>
        <dbReference type="PROSITE" id="PS50235"/>
    </source>
</evidence>
<dbReference type="PROSITE" id="PS50235">
    <property type="entry name" value="USP_3"/>
    <property type="match status" value="1"/>
</dbReference>
<dbReference type="GO" id="GO:0004843">
    <property type="term" value="F:cysteine-type deubiquitinase activity"/>
    <property type="evidence" value="ECO:0007669"/>
    <property type="project" value="UniProtKB-EC"/>
</dbReference>